<dbReference type="InterPro" id="IPR000719">
    <property type="entry name" value="Prot_kinase_dom"/>
</dbReference>
<sequence length="308" mass="35357">MSPSYEQWDRAVPATAALRFLFQRYTDAYVTMMEFVFGVDLMRVLDKVVYLPTEECRIVMAQLILATEHLHLRGFLHRDIKASKYVAKVVAKTSKLCHNVGAGIHSVSKRICKGYFSKTAFEFHDGESAGTVPYMSPEILKRRPYGRACDWWSVGVTFYKVMTGRVPFRGENKHVLKDKIINQPLKWPNVSEHPNSATPEAKHMIYRLLMKNPIDRLGSKTYGEIRNHPFFENFDWKKLSSSKDLCNIPAIAECMTRKEEEKEHLSEYLSLHFSSLGDVKKVMRPPRSCIFSHVPLTGGLLAVPQRDT</sequence>
<dbReference type="GO" id="GO:0035556">
    <property type="term" value="P:intracellular signal transduction"/>
    <property type="evidence" value="ECO:0007669"/>
    <property type="project" value="TreeGrafter"/>
</dbReference>
<keyword evidence="7" id="KW-0067">ATP-binding</keyword>
<dbReference type="Proteomes" id="UP000821853">
    <property type="component" value="Chromosome 1"/>
</dbReference>
<evidence type="ECO:0000259" key="11">
    <source>
        <dbReference type="PROSITE" id="PS50011"/>
    </source>
</evidence>
<evidence type="ECO:0000256" key="8">
    <source>
        <dbReference type="ARBA" id="ARBA00033099"/>
    </source>
</evidence>
<dbReference type="SUPFAM" id="SSF56112">
    <property type="entry name" value="Protein kinase-like (PK-like)"/>
    <property type="match status" value="1"/>
</dbReference>
<dbReference type="OMA" id="SKANCNT"/>
<dbReference type="PANTHER" id="PTHR24356:SF1">
    <property type="entry name" value="SERINE_THREONINE-PROTEIN KINASE GREATWALL"/>
    <property type="match status" value="1"/>
</dbReference>
<comment type="caution">
    <text evidence="12">The sequence shown here is derived from an EMBL/GenBank/DDBJ whole genome shotgun (WGS) entry which is preliminary data.</text>
</comment>
<dbReference type="EMBL" id="JABSTR010000001">
    <property type="protein sequence ID" value="KAH9360769.1"/>
    <property type="molecule type" value="Genomic_DNA"/>
</dbReference>
<evidence type="ECO:0000313" key="12">
    <source>
        <dbReference type="EMBL" id="KAH9360769.1"/>
    </source>
</evidence>
<dbReference type="InterPro" id="IPR011009">
    <property type="entry name" value="Kinase-like_dom_sf"/>
</dbReference>
<dbReference type="PROSITE" id="PS50011">
    <property type="entry name" value="PROTEIN_KINASE_DOM"/>
    <property type="match status" value="1"/>
</dbReference>
<dbReference type="GO" id="GO:0005634">
    <property type="term" value="C:nucleus"/>
    <property type="evidence" value="ECO:0007669"/>
    <property type="project" value="TreeGrafter"/>
</dbReference>
<dbReference type="OrthoDB" id="68483at2759"/>
<gene>
    <name evidence="12" type="ORF">HPB48_018224</name>
</gene>
<evidence type="ECO:0000256" key="9">
    <source>
        <dbReference type="ARBA" id="ARBA00047899"/>
    </source>
</evidence>
<evidence type="ECO:0000256" key="7">
    <source>
        <dbReference type="ARBA" id="ARBA00022840"/>
    </source>
</evidence>
<protein>
    <recommendedName>
        <fullName evidence="2">Serine/threonine-protein kinase greatwall</fullName>
        <ecNumber evidence="1">2.7.11.1</ecNumber>
    </recommendedName>
    <alternativeName>
        <fullName evidence="8">Microtubule-associated serine/threonine-protein kinase-like</fullName>
    </alternativeName>
</protein>
<name>A0A9J6FEF0_HAELO</name>
<dbReference type="GO" id="GO:0005524">
    <property type="term" value="F:ATP binding"/>
    <property type="evidence" value="ECO:0007669"/>
    <property type="project" value="UniProtKB-KW"/>
</dbReference>
<dbReference type="Gene3D" id="3.30.200.20">
    <property type="entry name" value="Phosphorylase Kinase, domain 1"/>
    <property type="match status" value="1"/>
</dbReference>
<feature type="domain" description="Protein kinase" evidence="11">
    <location>
        <begin position="1"/>
        <end position="231"/>
    </location>
</feature>
<dbReference type="InterPro" id="IPR050236">
    <property type="entry name" value="Ser_Thr_kinase_AGC"/>
</dbReference>
<dbReference type="SMART" id="SM00220">
    <property type="entry name" value="S_TKc"/>
    <property type="match status" value="1"/>
</dbReference>
<comment type="catalytic activity">
    <reaction evidence="9">
        <text>L-threonyl-[protein] + ATP = O-phospho-L-threonyl-[protein] + ADP + H(+)</text>
        <dbReference type="Rhea" id="RHEA:46608"/>
        <dbReference type="Rhea" id="RHEA-COMP:11060"/>
        <dbReference type="Rhea" id="RHEA-COMP:11605"/>
        <dbReference type="ChEBI" id="CHEBI:15378"/>
        <dbReference type="ChEBI" id="CHEBI:30013"/>
        <dbReference type="ChEBI" id="CHEBI:30616"/>
        <dbReference type="ChEBI" id="CHEBI:61977"/>
        <dbReference type="ChEBI" id="CHEBI:456216"/>
        <dbReference type="EC" id="2.7.11.1"/>
    </reaction>
</comment>
<comment type="catalytic activity">
    <reaction evidence="10">
        <text>L-seryl-[protein] + ATP = O-phospho-L-seryl-[protein] + ADP + H(+)</text>
        <dbReference type="Rhea" id="RHEA:17989"/>
        <dbReference type="Rhea" id="RHEA-COMP:9863"/>
        <dbReference type="Rhea" id="RHEA-COMP:11604"/>
        <dbReference type="ChEBI" id="CHEBI:15378"/>
        <dbReference type="ChEBI" id="CHEBI:29999"/>
        <dbReference type="ChEBI" id="CHEBI:30616"/>
        <dbReference type="ChEBI" id="CHEBI:83421"/>
        <dbReference type="ChEBI" id="CHEBI:456216"/>
        <dbReference type="EC" id="2.7.11.1"/>
    </reaction>
</comment>
<dbReference type="Gene3D" id="1.10.510.10">
    <property type="entry name" value="Transferase(Phosphotransferase) domain 1"/>
    <property type="match status" value="1"/>
</dbReference>
<accession>A0A9J6FEF0</accession>
<evidence type="ECO:0000313" key="13">
    <source>
        <dbReference type="Proteomes" id="UP000821853"/>
    </source>
</evidence>
<dbReference type="GO" id="GO:0004674">
    <property type="term" value="F:protein serine/threonine kinase activity"/>
    <property type="evidence" value="ECO:0007669"/>
    <property type="project" value="UniProtKB-KW"/>
</dbReference>
<keyword evidence="3" id="KW-0723">Serine/threonine-protein kinase</keyword>
<dbReference type="PANTHER" id="PTHR24356">
    <property type="entry name" value="SERINE/THREONINE-PROTEIN KINASE"/>
    <property type="match status" value="1"/>
</dbReference>
<keyword evidence="13" id="KW-1185">Reference proteome</keyword>
<reference evidence="12 13" key="1">
    <citation type="journal article" date="2020" name="Cell">
        <title>Large-Scale Comparative Analyses of Tick Genomes Elucidate Their Genetic Diversity and Vector Capacities.</title>
        <authorList>
            <consortium name="Tick Genome and Microbiome Consortium (TIGMIC)"/>
            <person name="Jia N."/>
            <person name="Wang J."/>
            <person name="Shi W."/>
            <person name="Du L."/>
            <person name="Sun Y."/>
            <person name="Zhan W."/>
            <person name="Jiang J.F."/>
            <person name="Wang Q."/>
            <person name="Zhang B."/>
            <person name="Ji P."/>
            <person name="Bell-Sakyi L."/>
            <person name="Cui X.M."/>
            <person name="Yuan T.T."/>
            <person name="Jiang B.G."/>
            <person name="Yang W.F."/>
            <person name="Lam T.T."/>
            <person name="Chang Q.C."/>
            <person name="Ding S.J."/>
            <person name="Wang X.J."/>
            <person name="Zhu J.G."/>
            <person name="Ruan X.D."/>
            <person name="Zhao L."/>
            <person name="Wei J.T."/>
            <person name="Ye R.Z."/>
            <person name="Que T.C."/>
            <person name="Du C.H."/>
            <person name="Zhou Y.H."/>
            <person name="Cheng J.X."/>
            <person name="Dai P.F."/>
            <person name="Guo W.B."/>
            <person name="Han X.H."/>
            <person name="Huang E.J."/>
            <person name="Li L.F."/>
            <person name="Wei W."/>
            <person name="Gao Y.C."/>
            <person name="Liu J.Z."/>
            <person name="Shao H.Z."/>
            <person name="Wang X."/>
            <person name="Wang C.C."/>
            <person name="Yang T.C."/>
            <person name="Huo Q.B."/>
            <person name="Li W."/>
            <person name="Chen H.Y."/>
            <person name="Chen S.E."/>
            <person name="Zhou L.G."/>
            <person name="Ni X.B."/>
            <person name="Tian J.H."/>
            <person name="Sheng Y."/>
            <person name="Liu T."/>
            <person name="Pan Y.S."/>
            <person name="Xia L.Y."/>
            <person name="Li J."/>
            <person name="Zhao F."/>
            <person name="Cao W.C."/>
        </authorList>
    </citation>
    <scope>NUCLEOTIDE SEQUENCE [LARGE SCALE GENOMIC DNA]</scope>
    <source>
        <strain evidence="12">HaeL-2018</strain>
    </source>
</reference>
<keyword evidence="6" id="KW-0418">Kinase</keyword>
<evidence type="ECO:0000256" key="10">
    <source>
        <dbReference type="ARBA" id="ARBA00048679"/>
    </source>
</evidence>
<dbReference type="EC" id="2.7.11.1" evidence="1"/>
<evidence type="ECO:0000256" key="3">
    <source>
        <dbReference type="ARBA" id="ARBA00022527"/>
    </source>
</evidence>
<evidence type="ECO:0000256" key="1">
    <source>
        <dbReference type="ARBA" id="ARBA00012513"/>
    </source>
</evidence>
<dbReference type="AlphaFoldDB" id="A0A9J6FEF0"/>
<dbReference type="FunFam" id="1.10.510.10:FF:001549">
    <property type="entry name" value="Serine/threonine protein kinase, putative"/>
    <property type="match status" value="1"/>
</dbReference>
<organism evidence="12 13">
    <name type="scientific">Haemaphysalis longicornis</name>
    <name type="common">Bush tick</name>
    <dbReference type="NCBI Taxonomy" id="44386"/>
    <lineage>
        <taxon>Eukaryota</taxon>
        <taxon>Metazoa</taxon>
        <taxon>Ecdysozoa</taxon>
        <taxon>Arthropoda</taxon>
        <taxon>Chelicerata</taxon>
        <taxon>Arachnida</taxon>
        <taxon>Acari</taxon>
        <taxon>Parasitiformes</taxon>
        <taxon>Ixodida</taxon>
        <taxon>Ixodoidea</taxon>
        <taxon>Ixodidae</taxon>
        <taxon>Haemaphysalinae</taxon>
        <taxon>Haemaphysalis</taxon>
    </lineage>
</organism>
<dbReference type="Pfam" id="PF00069">
    <property type="entry name" value="Pkinase"/>
    <property type="match status" value="1"/>
</dbReference>
<evidence type="ECO:0000256" key="6">
    <source>
        <dbReference type="ARBA" id="ARBA00022777"/>
    </source>
</evidence>
<keyword evidence="4" id="KW-0808">Transferase</keyword>
<evidence type="ECO:0000256" key="4">
    <source>
        <dbReference type="ARBA" id="ARBA00022679"/>
    </source>
</evidence>
<proteinExistence type="predicted"/>
<dbReference type="VEuPathDB" id="VectorBase:HLOH_061855"/>
<evidence type="ECO:0000256" key="5">
    <source>
        <dbReference type="ARBA" id="ARBA00022741"/>
    </source>
</evidence>
<keyword evidence="5" id="KW-0547">Nucleotide-binding</keyword>
<evidence type="ECO:0000256" key="2">
    <source>
        <dbReference type="ARBA" id="ARBA00022148"/>
    </source>
</evidence>